<dbReference type="Proteomes" id="UP000274822">
    <property type="component" value="Unassembled WGS sequence"/>
</dbReference>
<feature type="region of interest" description="Disordered" evidence="1">
    <location>
        <begin position="151"/>
        <end position="206"/>
    </location>
</feature>
<name>A0A433QA60_9FUNG</name>
<feature type="compositionally biased region" description="Low complexity" evidence="1">
    <location>
        <begin position="177"/>
        <end position="193"/>
    </location>
</feature>
<evidence type="ECO:0000313" key="3">
    <source>
        <dbReference type="Proteomes" id="UP000274822"/>
    </source>
</evidence>
<evidence type="ECO:0000313" key="2">
    <source>
        <dbReference type="EMBL" id="RUS26676.1"/>
    </source>
</evidence>
<comment type="caution">
    <text evidence="2">The sequence shown here is derived from an EMBL/GenBank/DDBJ whole genome shotgun (WGS) entry which is preliminary data.</text>
</comment>
<evidence type="ECO:0000256" key="1">
    <source>
        <dbReference type="SAM" id="MobiDB-lite"/>
    </source>
</evidence>
<dbReference type="AlphaFoldDB" id="A0A433QA60"/>
<feature type="compositionally biased region" description="Basic and acidic residues" evidence="1">
    <location>
        <begin position="273"/>
        <end position="283"/>
    </location>
</feature>
<proteinExistence type="predicted"/>
<sequence>MEEEAVWHDGLEGRLNEVVDEVRLLRQLEDRVQEEVDLRKGYEKKIENTAAEIKQLRHLEQRVREESELRKGLQSRLEEAQADMLTSRTLKQRVLEEAELRRALEKRLDEAVEEMQVSRQLKQRMAEEAELRKGLERKLQEALEDIRALKTTTATSTTRSPPLNKSTTSSMRASVGPAHTTATPPTRATRTPHVPSSTADRTSTPATRAIGRTEEKRAVLGRTRANLGGVKLDRKRNHAISAELSSMFCNLATCAKQPFHLKHILYPTRPKRTPTEFRGRSDTMGEFTPAVL</sequence>
<feature type="compositionally biased region" description="Low complexity" evidence="1">
    <location>
        <begin position="151"/>
        <end position="163"/>
    </location>
</feature>
<organism evidence="2 3">
    <name type="scientific">Jimgerdemannia flammicorona</name>
    <dbReference type="NCBI Taxonomy" id="994334"/>
    <lineage>
        <taxon>Eukaryota</taxon>
        <taxon>Fungi</taxon>
        <taxon>Fungi incertae sedis</taxon>
        <taxon>Mucoromycota</taxon>
        <taxon>Mucoromycotina</taxon>
        <taxon>Endogonomycetes</taxon>
        <taxon>Endogonales</taxon>
        <taxon>Endogonaceae</taxon>
        <taxon>Jimgerdemannia</taxon>
    </lineage>
</organism>
<feature type="compositionally biased region" description="Polar residues" evidence="1">
    <location>
        <begin position="194"/>
        <end position="206"/>
    </location>
</feature>
<accession>A0A433QA60</accession>
<feature type="region of interest" description="Disordered" evidence="1">
    <location>
        <begin position="272"/>
        <end position="292"/>
    </location>
</feature>
<dbReference type="EMBL" id="RBNJ01009924">
    <property type="protein sequence ID" value="RUS26676.1"/>
    <property type="molecule type" value="Genomic_DNA"/>
</dbReference>
<keyword evidence="3" id="KW-1185">Reference proteome</keyword>
<reference evidence="2 3" key="1">
    <citation type="journal article" date="2018" name="New Phytol.">
        <title>Phylogenomics of Endogonaceae and evolution of mycorrhizas within Mucoromycota.</title>
        <authorList>
            <person name="Chang Y."/>
            <person name="Desiro A."/>
            <person name="Na H."/>
            <person name="Sandor L."/>
            <person name="Lipzen A."/>
            <person name="Clum A."/>
            <person name="Barry K."/>
            <person name="Grigoriev I.V."/>
            <person name="Martin F.M."/>
            <person name="Stajich J.E."/>
            <person name="Smith M.E."/>
            <person name="Bonito G."/>
            <person name="Spatafora J.W."/>
        </authorList>
    </citation>
    <scope>NUCLEOTIDE SEQUENCE [LARGE SCALE GENOMIC DNA]</scope>
    <source>
        <strain evidence="2 3">AD002</strain>
    </source>
</reference>
<gene>
    <name evidence="2" type="ORF">BC938DRAFT_484274</name>
</gene>
<protein>
    <submittedName>
        <fullName evidence="2">Uncharacterized protein</fullName>
    </submittedName>
</protein>